<dbReference type="Proteomes" id="UP001301958">
    <property type="component" value="Unassembled WGS sequence"/>
</dbReference>
<comment type="caution">
    <text evidence="1">The sequence shown here is derived from an EMBL/GenBank/DDBJ whole genome shotgun (WGS) entry which is preliminary data.</text>
</comment>
<protein>
    <submittedName>
        <fullName evidence="1">Uncharacterized protein</fullName>
    </submittedName>
</protein>
<evidence type="ECO:0000313" key="1">
    <source>
        <dbReference type="EMBL" id="KAK4228869.1"/>
    </source>
</evidence>
<dbReference type="PANTHER" id="PTHR38846">
    <property type="entry name" value="C3H1-TYPE DOMAIN-CONTAINING PROTEIN"/>
    <property type="match status" value="1"/>
</dbReference>
<dbReference type="EMBL" id="MU865314">
    <property type="protein sequence ID" value="KAK4228869.1"/>
    <property type="molecule type" value="Genomic_DNA"/>
</dbReference>
<keyword evidence="2" id="KW-1185">Reference proteome</keyword>
<organism evidence="1 2">
    <name type="scientific">Podospora fimiseda</name>
    <dbReference type="NCBI Taxonomy" id="252190"/>
    <lineage>
        <taxon>Eukaryota</taxon>
        <taxon>Fungi</taxon>
        <taxon>Dikarya</taxon>
        <taxon>Ascomycota</taxon>
        <taxon>Pezizomycotina</taxon>
        <taxon>Sordariomycetes</taxon>
        <taxon>Sordariomycetidae</taxon>
        <taxon>Sordariales</taxon>
        <taxon>Podosporaceae</taxon>
        <taxon>Podospora</taxon>
    </lineage>
</organism>
<proteinExistence type="predicted"/>
<reference evidence="1" key="2">
    <citation type="submission" date="2023-05" db="EMBL/GenBank/DDBJ databases">
        <authorList>
            <consortium name="Lawrence Berkeley National Laboratory"/>
            <person name="Steindorff A."/>
            <person name="Hensen N."/>
            <person name="Bonometti L."/>
            <person name="Westerberg I."/>
            <person name="Brannstrom I.O."/>
            <person name="Guillou S."/>
            <person name="Cros-Aarteil S."/>
            <person name="Calhoun S."/>
            <person name="Haridas S."/>
            <person name="Kuo A."/>
            <person name="Mondo S."/>
            <person name="Pangilinan J."/>
            <person name="Riley R."/>
            <person name="Labutti K."/>
            <person name="Andreopoulos B."/>
            <person name="Lipzen A."/>
            <person name="Chen C."/>
            <person name="Yanf M."/>
            <person name="Daum C."/>
            <person name="Ng V."/>
            <person name="Clum A."/>
            <person name="Ohm R."/>
            <person name="Martin F."/>
            <person name="Silar P."/>
            <person name="Natvig D."/>
            <person name="Lalanne C."/>
            <person name="Gautier V."/>
            <person name="Ament-Velasquez S.L."/>
            <person name="Kruys A."/>
            <person name="Hutchinson M.I."/>
            <person name="Powell A.J."/>
            <person name="Barry K."/>
            <person name="Miller A.N."/>
            <person name="Grigoriev I.V."/>
            <person name="Debuchy R."/>
            <person name="Gladieux P."/>
            <person name="Thoren M.H."/>
            <person name="Johannesson H."/>
        </authorList>
    </citation>
    <scope>NUCLEOTIDE SEQUENCE</scope>
    <source>
        <strain evidence="1">CBS 990.96</strain>
    </source>
</reference>
<dbReference type="AlphaFoldDB" id="A0AAN7BSS7"/>
<evidence type="ECO:0000313" key="2">
    <source>
        <dbReference type="Proteomes" id="UP001301958"/>
    </source>
</evidence>
<accession>A0AAN7BSS7</accession>
<sequence>TSQNWVPGSQEYKRQRAIAVREEVRFHFFSQSPPKNSHSSKHKARLLLQGYRSLYSEAQIPNPADYSVAECKLAIKAKLVNIVDLIDVCRTGGEKKVKVWKSFKKFSAYTLEQPGKTFNWREATKPPGILASLLHRLLDPDGEAKWKENRERQRRLDLNKVIGGRISKR</sequence>
<dbReference type="PANTHER" id="PTHR38846:SF1">
    <property type="entry name" value="C3H1-TYPE DOMAIN-CONTAINING PROTEIN"/>
    <property type="match status" value="1"/>
</dbReference>
<name>A0AAN7BSS7_9PEZI</name>
<gene>
    <name evidence="1" type="ORF">QBC38DRAFT_387911</name>
</gene>
<reference evidence="1" key="1">
    <citation type="journal article" date="2023" name="Mol. Phylogenet. Evol.">
        <title>Genome-scale phylogeny and comparative genomics of the fungal order Sordariales.</title>
        <authorList>
            <person name="Hensen N."/>
            <person name="Bonometti L."/>
            <person name="Westerberg I."/>
            <person name="Brannstrom I.O."/>
            <person name="Guillou S."/>
            <person name="Cros-Aarteil S."/>
            <person name="Calhoun S."/>
            <person name="Haridas S."/>
            <person name="Kuo A."/>
            <person name="Mondo S."/>
            <person name="Pangilinan J."/>
            <person name="Riley R."/>
            <person name="LaButti K."/>
            <person name="Andreopoulos B."/>
            <person name="Lipzen A."/>
            <person name="Chen C."/>
            <person name="Yan M."/>
            <person name="Daum C."/>
            <person name="Ng V."/>
            <person name="Clum A."/>
            <person name="Steindorff A."/>
            <person name="Ohm R.A."/>
            <person name="Martin F."/>
            <person name="Silar P."/>
            <person name="Natvig D.O."/>
            <person name="Lalanne C."/>
            <person name="Gautier V."/>
            <person name="Ament-Velasquez S.L."/>
            <person name="Kruys A."/>
            <person name="Hutchinson M.I."/>
            <person name="Powell A.J."/>
            <person name="Barry K."/>
            <person name="Miller A.N."/>
            <person name="Grigoriev I.V."/>
            <person name="Debuchy R."/>
            <person name="Gladieux P."/>
            <person name="Hiltunen Thoren M."/>
            <person name="Johannesson H."/>
        </authorList>
    </citation>
    <scope>NUCLEOTIDE SEQUENCE</scope>
    <source>
        <strain evidence="1">CBS 990.96</strain>
    </source>
</reference>
<feature type="non-terminal residue" evidence="1">
    <location>
        <position position="1"/>
    </location>
</feature>